<feature type="compositionally biased region" description="Polar residues" evidence="1">
    <location>
        <begin position="24"/>
        <end position="40"/>
    </location>
</feature>
<evidence type="ECO:0000313" key="2">
    <source>
        <dbReference type="EMBL" id="MCH94422.1"/>
    </source>
</evidence>
<dbReference type="EMBL" id="LXQA010027293">
    <property type="protein sequence ID" value="MCH94422.1"/>
    <property type="molecule type" value="Genomic_DNA"/>
</dbReference>
<reference evidence="2 3" key="1">
    <citation type="journal article" date="2018" name="Front. Plant Sci.">
        <title>Red Clover (Trifolium pratense) and Zigzag Clover (T. medium) - A Picture of Genomic Similarities and Differences.</title>
        <authorList>
            <person name="Dluhosova J."/>
            <person name="Istvanek J."/>
            <person name="Nedelnik J."/>
            <person name="Repkova J."/>
        </authorList>
    </citation>
    <scope>NUCLEOTIDE SEQUENCE [LARGE SCALE GENOMIC DNA]</scope>
    <source>
        <strain evidence="3">cv. 10/8</strain>
        <tissue evidence="2">Leaf</tissue>
    </source>
</reference>
<protein>
    <submittedName>
        <fullName evidence="2">Uncharacterized protein</fullName>
    </submittedName>
</protein>
<evidence type="ECO:0000313" key="3">
    <source>
        <dbReference type="Proteomes" id="UP000265520"/>
    </source>
</evidence>
<feature type="region of interest" description="Disordered" evidence="1">
    <location>
        <begin position="20"/>
        <end position="41"/>
    </location>
</feature>
<dbReference type="AlphaFoldDB" id="A0A392N4B8"/>
<dbReference type="Proteomes" id="UP000265520">
    <property type="component" value="Unassembled WGS sequence"/>
</dbReference>
<keyword evidence="3" id="KW-1185">Reference proteome</keyword>
<feature type="non-terminal residue" evidence="2">
    <location>
        <position position="54"/>
    </location>
</feature>
<accession>A0A392N4B8</accession>
<feature type="non-terminal residue" evidence="2">
    <location>
        <position position="1"/>
    </location>
</feature>
<proteinExistence type="predicted"/>
<name>A0A392N4B8_9FABA</name>
<organism evidence="2 3">
    <name type="scientific">Trifolium medium</name>
    <dbReference type="NCBI Taxonomy" id="97028"/>
    <lineage>
        <taxon>Eukaryota</taxon>
        <taxon>Viridiplantae</taxon>
        <taxon>Streptophyta</taxon>
        <taxon>Embryophyta</taxon>
        <taxon>Tracheophyta</taxon>
        <taxon>Spermatophyta</taxon>
        <taxon>Magnoliopsida</taxon>
        <taxon>eudicotyledons</taxon>
        <taxon>Gunneridae</taxon>
        <taxon>Pentapetalae</taxon>
        <taxon>rosids</taxon>
        <taxon>fabids</taxon>
        <taxon>Fabales</taxon>
        <taxon>Fabaceae</taxon>
        <taxon>Papilionoideae</taxon>
        <taxon>50 kb inversion clade</taxon>
        <taxon>NPAAA clade</taxon>
        <taxon>Hologalegina</taxon>
        <taxon>IRL clade</taxon>
        <taxon>Trifolieae</taxon>
        <taxon>Trifolium</taxon>
    </lineage>
</organism>
<gene>
    <name evidence="2" type="ORF">A2U01_0015382</name>
</gene>
<sequence length="54" mass="5896">TSEGNNDNLGSAVIDCVTMGEQPSPENQHCQDGTSTSQGTFEKFNGLCYSRRRK</sequence>
<evidence type="ECO:0000256" key="1">
    <source>
        <dbReference type="SAM" id="MobiDB-lite"/>
    </source>
</evidence>
<comment type="caution">
    <text evidence="2">The sequence shown here is derived from an EMBL/GenBank/DDBJ whole genome shotgun (WGS) entry which is preliminary data.</text>
</comment>